<sequence>MSEPVNYPKVWREHTGLSDSEQNLGVIKSAVIKAIPGYLLFCFCEMQREAQATFWEPMDGNKPVSAYLIKKHHWHPDQVSALSNELLLLVLHDELLHLQGSPMYDPVQKDIDFLEGRGVHI</sequence>
<accession>A0A010T036</accession>
<reference evidence="1 2" key="1">
    <citation type="journal article" date="2011" name="J. Bacteriol.">
        <title>Draft genome sequence of the polycyclic aromatic hydrocarbon-degrading, genetically engineered bioluminescent bioreporter Pseudomonas fluorescens HK44.</title>
        <authorList>
            <person name="Chauhan A."/>
            <person name="Layton A.C."/>
            <person name="Williams D.E."/>
            <person name="Smartt A.E."/>
            <person name="Ripp S."/>
            <person name="Karpinets T.V."/>
            <person name="Brown S.D."/>
            <person name="Sayler G.S."/>
        </authorList>
    </citation>
    <scope>NUCLEOTIDE SEQUENCE [LARGE SCALE GENOMIC DNA]</scope>
    <source>
        <strain evidence="1 2">HK44</strain>
    </source>
</reference>
<proteinExistence type="predicted"/>
<comment type="caution">
    <text evidence="1">The sequence shown here is derived from an EMBL/GenBank/DDBJ whole genome shotgun (WGS) entry which is preliminary data.</text>
</comment>
<name>A0A010T036_PSEFL</name>
<protein>
    <submittedName>
        <fullName evidence="1">Uncharacterized protein</fullName>
    </submittedName>
</protein>
<evidence type="ECO:0000313" key="2">
    <source>
        <dbReference type="Proteomes" id="UP000022611"/>
    </source>
</evidence>
<evidence type="ECO:0000313" key="1">
    <source>
        <dbReference type="EMBL" id="EXF96278.1"/>
    </source>
</evidence>
<dbReference type="AlphaFoldDB" id="A0A010T036"/>
<gene>
    <name evidence="1" type="ORF">HK44_020495</name>
</gene>
<dbReference type="EMBL" id="AFOY02000004">
    <property type="protein sequence ID" value="EXF96278.1"/>
    <property type="molecule type" value="Genomic_DNA"/>
</dbReference>
<dbReference type="PATRIC" id="fig|1042209.11.peg.623"/>
<dbReference type="HOGENOM" id="CLU_1843442_0_0_6"/>
<organism evidence="1 2">
    <name type="scientific">Pseudomonas fluorescens HK44</name>
    <dbReference type="NCBI Taxonomy" id="1042209"/>
    <lineage>
        <taxon>Bacteria</taxon>
        <taxon>Pseudomonadati</taxon>
        <taxon>Pseudomonadota</taxon>
        <taxon>Gammaproteobacteria</taxon>
        <taxon>Pseudomonadales</taxon>
        <taxon>Pseudomonadaceae</taxon>
        <taxon>Pseudomonas</taxon>
    </lineage>
</organism>
<dbReference type="Proteomes" id="UP000022611">
    <property type="component" value="Unassembled WGS sequence"/>
</dbReference>